<evidence type="ECO:0008006" key="3">
    <source>
        <dbReference type="Google" id="ProtNLM"/>
    </source>
</evidence>
<sequence>MEKPKLTSIEARRDRTGGIVRDKLDVLMEDMRREAVPPHLVKLAIELQAALDEKQTSAETET</sequence>
<proteinExistence type="predicted"/>
<dbReference type="RefSeq" id="WP_245137421.1">
    <property type="nucleotide sequence ID" value="NZ_CP128477.1"/>
</dbReference>
<accession>A0ABT0D3P6</accession>
<protein>
    <recommendedName>
        <fullName evidence="3">Anti-sigma factor NepR domain-containing protein</fullName>
    </recommendedName>
</protein>
<evidence type="ECO:0000313" key="1">
    <source>
        <dbReference type="EMBL" id="MCJ8240025.1"/>
    </source>
</evidence>
<evidence type="ECO:0000313" key="2">
    <source>
        <dbReference type="Proteomes" id="UP001522662"/>
    </source>
</evidence>
<gene>
    <name evidence="1" type="ORF">MKJ03_16960</name>
</gene>
<name>A0ABT0D3P6_9HYPH</name>
<reference evidence="1 2" key="1">
    <citation type="submission" date="2022-03" db="EMBL/GenBank/DDBJ databases">
        <title>Rhizobium SSM4.3 sp. nov., isolated from Sediment (Gouqi Island).</title>
        <authorList>
            <person name="Chen G."/>
        </authorList>
    </citation>
    <scope>NUCLEOTIDE SEQUENCE [LARGE SCALE GENOMIC DNA]</scope>
    <source>
        <strain evidence="1 2">SSM4.3</strain>
    </source>
</reference>
<organism evidence="1 2">
    <name type="scientific">Peteryoungia algae</name>
    <dbReference type="NCBI Taxonomy" id="2919917"/>
    <lineage>
        <taxon>Bacteria</taxon>
        <taxon>Pseudomonadati</taxon>
        <taxon>Pseudomonadota</taxon>
        <taxon>Alphaproteobacteria</taxon>
        <taxon>Hyphomicrobiales</taxon>
        <taxon>Rhizobiaceae</taxon>
        <taxon>Peteryoungia</taxon>
    </lineage>
</organism>
<keyword evidence="2" id="KW-1185">Reference proteome</keyword>
<comment type="caution">
    <text evidence="1">The sequence shown here is derived from an EMBL/GenBank/DDBJ whole genome shotgun (WGS) entry which is preliminary data.</text>
</comment>
<dbReference type="Proteomes" id="UP001522662">
    <property type="component" value="Unassembled WGS sequence"/>
</dbReference>
<dbReference type="EMBL" id="JALAYX010000004">
    <property type="protein sequence ID" value="MCJ8240025.1"/>
    <property type="molecule type" value="Genomic_DNA"/>
</dbReference>